<proteinExistence type="predicted"/>
<gene>
    <name evidence="1" type="ORF">B0I36DRAFT_203953</name>
</gene>
<protein>
    <submittedName>
        <fullName evidence="1">Uncharacterized protein</fullName>
    </submittedName>
</protein>
<dbReference type="GeneID" id="70178352"/>
<feature type="non-terminal residue" evidence="1">
    <location>
        <position position="1"/>
    </location>
</feature>
<organism evidence="1 2">
    <name type="scientific">Microdochium trichocladiopsis</name>
    <dbReference type="NCBI Taxonomy" id="1682393"/>
    <lineage>
        <taxon>Eukaryota</taxon>
        <taxon>Fungi</taxon>
        <taxon>Dikarya</taxon>
        <taxon>Ascomycota</taxon>
        <taxon>Pezizomycotina</taxon>
        <taxon>Sordariomycetes</taxon>
        <taxon>Xylariomycetidae</taxon>
        <taxon>Xylariales</taxon>
        <taxon>Microdochiaceae</taxon>
        <taxon>Microdochium</taxon>
    </lineage>
</organism>
<dbReference type="InterPro" id="IPR011008">
    <property type="entry name" value="Dimeric_a/b-barrel"/>
</dbReference>
<dbReference type="RefSeq" id="XP_046017652.1">
    <property type="nucleotide sequence ID" value="XM_046148806.1"/>
</dbReference>
<dbReference type="OrthoDB" id="2140489at2759"/>
<keyword evidence="2" id="KW-1185">Reference proteome</keyword>
<sequence>SPYTERDHLLNLKTLDPENALLARALVQMDNVRADYATASYLESFNWVEVMEGLRRLAREEGHHFRETSFYIVVFRSQIPPTTAYEDLGALDKVAHAEATAAGGFLKYWFGSPDAEGRNLATCLWRSRDDARRGNMGPGHRKAAMATRSLYSNWQIDRHRLTIGDGVQSWEF</sequence>
<feature type="non-terminal residue" evidence="1">
    <location>
        <position position="172"/>
    </location>
</feature>
<dbReference type="PANTHER" id="PTHR36986:SF1">
    <property type="entry name" value="UPF0643 PROTEIN PB2B2.08"/>
    <property type="match status" value="1"/>
</dbReference>
<evidence type="ECO:0000313" key="2">
    <source>
        <dbReference type="Proteomes" id="UP000756346"/>
    </source>
</evidence>
<dbReference type="EMBL" id="JAGTJQ010000001">
    <property type="protein sequence ID" value="KAH7039597.1"/>
    <property type="molecule type" value="Genomic_DNA"/>
</dbReference>
<dbReference type="Proteomes" id="UP000756346">
    <property type="component" value="Unassembled WGS sequence"/>
</dbReference>
<name>A0A9P9BVD0_9PEZI</name>
<dbReference type="AlphaFoldDB" id="A0A9P9BVD0"/>
<comment type="caution">
    <text evidence="1">The sequence shown here is derived from an EMBL/GenBank/DDBJ whole genome shotgun (WGS) entry which is preliminary data.</text>
</comment>
<reference evidence="1" key="1">
    <citation type="journal article" date="2021" name="Nat. Commun.">
        <title>Genetic determinants of endophytism in the Arabidopsis root mycobiome.</title>
        <authorList>
            <person name="Mesny F."/>
            <person name="Miyauchi S."/>
            <person name="Thiergart T."/>
            <person name="Pickel B."/>
            <person name="Atanasova L."/>
            <person name="Karlsson M."/>
            <person name="Huettel B."/>
            <person name="Barry K.W."/>
            <person name="Haridas S."/>
            <person name="Chen C."/>
            <person name="Bauer D."/>
            <person name="Andreopoulos W."/>
            <person name="Pangilinan J."/>
            <person name="LaButti K."/>
            <person name="Riley R."/>
            <person name="Lipzen A."/>
            <person name="Clum A."/>
            <person name="Drula E."/>
            <person name="Henrissat B."/>
            <person name="Kohler A."/>
            <person name="Grigoriev I.V."/>
            <person name="Martin F.M."/>
            <person name="Hacquard S."/>
        </authorList>
    </citation>
    <scope>NUCLEOTIDE SEQUENCE</scope>
    <source>
        <strain evidence="1">MPI-CAGE-CH-0230</strain>
    </source>
</reference>
<evidence type="ECO:0000313" key="1">
    <source>
        <dbReference type="EMBL" id="KAH7039597.1"/>
    </source>
</evidence>
<dbReference type="PANTHER" id="PTHR36986">
    <property type="entry name" value="UPF0643 PROTEIN PB2B2.08"/>
    <property type="match status" value="1"/>
</dbReference>
<dbReference type="SUPFAM" id="SSF54909">
    <property type="entry name" value="Dimeric alpha+beta barrel"/>
    <property type="match status" value="1"/>
</dbReference>
<accession>A0A9P9BVD0</accession>